<dbReference type="InParanoid" id="A0A067PYD1"/>
<reference evidence="2" key="1">
    <citation type="journal article" date="2014" name="Proc. Natl. Acad. Sci. U.S.A.">
        <title>Extensive sampling of basidiomycete genomes demonstrates inadequacy of the white-rot/brown-rot paradigm for wood decay fungi.</title>
        <authorList>
            <person name="Riley R."/>
            <person name="Salamov A.A."/>
            <person name="Brown D.W."/>
            <person name="Nagy L.G."/>
            <person name="Floudas D."/>
            <person name="Held B.W."/>
            <person name="Levasseur A."/>
            <person name="Lombard V."/>
            <person name="Morin E."/>
            <person name="Otillar R."/>
            <person name="Lindquist E.A."/>
            <person name="Sun H."/>
            <person name="LaButti K.M."/>
            <person name="Schmutz J."/>
            <person name="Jabbour D."/>
            <person name="Luo H."/>
            <person name="Baker S.E."/>
            <person name="Pisabarro A.G."/>
            <person name="Walton J.D."/>
            <person name="Blanchette R.A."/>
            <person name="Henrissat B."/>
            <person name="Martin F."/>
            <person name="Cullen D."/>
            <person name="Hibbett D.S."/>
            <person name="Grigoriev I.V."/>
        </authorList>
    </citation>
    <scope>NUCLEOTIDE SEQUENCE [LARGE SCALE GENOMIC DNA]</scope>
    <source>
        <strain evidence="2">MUCL 33604</strain>
    </source>
</reference>
<dbReference type="HOGENOM" id="CLU_361325_0_0_1"/>
<sequence>MSIQPATSDHDDIYLNDHGYVELSFPDCEQNTCDMGINHYPPAECGSVVSDVHAMLRDEEPPSTVLDLHSQNPVLLDGTFVLLPSRLPRTRDTIHTGATSFHASTTPRIVNIWYENYRTTLPTTEFLRQILPLHARCFEDPGCAVGCDGNQSVKVDAGNVLRKFVFLDSHTTVLNGAGTLSINVVIMPIWGFGIRAPLERVARLVSGENTVDRLRTATSPSESHHFSNLLEVCKGSVTPENRGCIQQWCLEPMCLATIFHTGRVANPEDIFATAVDIIRTINTKPSLFQLYFPLSLPSSPISKSSFQHCFHPSSLQYSTSMGPAAPAYLVQLRDARPPGIRIVQTSASTSNLPDTPSQSKDFAQPIASLWQKPLVGLVENCNNAMIKAAEEARRLDEDIEAENCSRNIITAIVWRAAAVAPQRIPVVVKSLPSLVINDHNNLALLLSLGPRPEQCATHCEIYSLADGWSIQPFDVPTTIHAGKTLLCRLLPEGLTGPSFANEDCVDFAATILDLTWKPTIGQKRLQSVSDAKDESHLKQDISIQLPLFKRACMSGLQVPGSNANATEVDLSRVDEDMFAETTVAQDPAAVPRPLLKTAFPKAFGYPYFPSTLTKACQDLERGNPTLWNVFINYSDSDMGLWMNYIAELKALGTLEHSVLPWLSREMESMDGFSGDYIQSAIASGAKERSDFVDDSHQHITGTIQTDITNTSGKPSADELWTDGLIASMSDETLADLTASFTFDLQTLPVGNDFQLPGFDFSNMIKGDEGATLYN</sequence>
<evidence type="ECO:0000313" key="2">
    <source>
        <dbReference type="Proteomes" id="UP000027265"/>
    </source>
</evidence>
<dbReference type="Proteomes" id="UP000027265">
    <property type="component" value="Unassembled WGS sequence"/>
</dbReference>
<proteinExistence type="predicted"/>
<gene>
    <name evidence="1" type="ORF">JAAARDRAFT_48730</name>
</gene>
<dbReference type="EMBL" id="KL197725">
    <property type="protein sequence ID" value="KDQ55341.1"/>
    <property type="molecule type" value="Genomic_DNA"/>
</dbReference>
<keyword evidence="2" id="KW-1185">Reference proteome</keyword>
<name>A0A067PYD1_9AGAM</name>
<accession>A0A067PYD1</accession>
<organism evidence="1 2">
    <name type="scientific">Jaapia argillacea MUCL 33604</name>
    <dbReference type="NCBI Taxonomy" id="933084"/>
    <lineage>
        <taxon>Eukaryota</taxon>
        <taxon>Fungi</taxon>
        <taxon>Dikarya</taxon>
        <taxon>Basidiomycota</taxon>
        <taxon>Agaricomycotina</taxon>
        <taxon>Agaricomycetes</taxon>
        <taxon>Agaricomycetidae</taxon>
        <taxon>Jaapiales</taxon>
        <taxon>Jaapiaceae</taxon>
        <taxon>Jaapia</taxon>
    </lineage>
</organism>
<evidence type="ECO:0000313" key="1">
    <source>
        <dbReference type="EMBL" id="KDQ55341.1"/>
    </source>
</evidence>
<protein>
    <submittedName>
        <fullName evidence="1">Uncharacterized protein</fullName>
    </submittedName>
</protein>
<dbReference type="AlphaFoldDB" id="A0A067PYD1"/>